<organism evidence="2 3">
    <name type="scientific">Heterostelium pallidum (strain ATCC 26659 / Pp 5 / PN500)</name>
    <name type="common">Cellular slime mold</name>
    <name type="synonym">Polysphondylium pallidum</name>
    <dbReference type="NCBI Taxonomy" id="670386"/>
    <lineage>
        <taxon>Eukaryota</taxon>
        <taxon>Amoebozoa</taxon>
        <taxon>Evosea</taxon>
        <taxon>Eumycetozoa</taxon>
        <taxon>Dictyostelia</taxon>
        <taxon>Acytosteliales</taxon>
        <taxon>Acytosteliaceae</taxon>
        <taxon>Heterostelium</taxon>
    </lineage>
</organism>
<name>D3B5N9_HETP5</name>
<accession>D3B5N9</accession>
<sequence length="207" mass="24093">MNLFVLDKNSKKSVRYHCDKHVVKLILEAVQMLYCAYHVLEADDDAWKASSPTPLKLTHKNHPINKWVRTNASSYDFTVDYAANLLDEYTLRYGKIHSYKEHVDWLSKNKPSKLDKSNQLTLMPVAMPEEYRVQPMNDWDDVVKSYRTYYIKEKLRFCSYKGVEWPDWLPDKSTFIAPVSSPKKSKTKSNSSSTTTTSRKAKLNATK</sequence>
<evidence type="ECO:0000313" key="2">
    <source>
        <dbReference type="EMBL" id="EFA83187.1"/>
    </source>
</evidence>
<dbReference type="OMA" id="YHCDQHV"/>
<keyword evidence="3" id="KW-1185">Reference proteome</keyword>
<proteinExistence type="predicted"/>
<protein>
    <submittedName>
        <fullName evidence="2">Uncharacterized protein</fullName>
    </submittedName>
</protein>
<feature type="compositionally biased region" description="Low complexity" evidence="1">
    <location>
        <begin position="188"/>
        <end position="198"/>
    </location>
</feature>
<comment type="caution">
    <text evidence="2">The sequence shown here is derived from an EMBL/GenBank/DDBJ whole genome shotgun (WGS) entry which is preliminary data.</text>
</comment>
<dbReference type="AlphaFoldDB" id="D3B5N9"/>
<dbReference type="RefSeq" id="XP_020435304.1">
    <property type="nucleotide sequence ID" value="XM_020574890.1"/>
</dbReference>
<reference evidence="2 3" key="1">
    <citation type="journal article" date="2011" name="Genome Res.">
        <title>Phylogeny-wide analysis of social amoeba genomes highlights ancient origins for complex intercellular communication.</title>
        <authorList>
            <person name="Heidel A.J."/>
            <person name="Lawal H.M."/>
            <person name="Felder M."/>
            <person name="Schilde C."/>
            <person name="Helps N.R."/>
            <person name="Tunggal B."/>
            <person name="Rivero F."/>
            <person name="John U."/>
            <person name="Schleicher M."/>
            <person name="Eichinger L."/>
            <person name="Platzer M."/>
            <person name="Noegel A.A."/>
            <person name="Schaap P."/>
            <person name="Gloeckner G."/>
        </authorList>
    </citation>
    <scope>NUCLEOTIDE SEQUENCE [LARGE SCALE GENOMIC DNA]</scope>
    <source>
        <strain evidence="3">ATCC 26659 / Pp 5 / PN500</strain>
    </source>
</reference>
<dbReference type="Proteomes" id="UP000001396">
    <property type="component" value="Unassembled WGS sequence"/>
</dbReference>
<evidence type="ECO:0000313" key="3">
    <source>
        <dbReference type="Proteomes" id="UP000001396"/>
    </source>
</evidence>
<dbReference type="GeneID" id="31359464"/>
<feature type="region of interest" description="Disordered" evidence="1">
    <location>
        <begin position="176"/>
        <end position="207"/>
    </location>
</feature>
<gene>
    <name evidence="2" type="ORF">PPL_03977</name>
</gene>
<evidence type="ECO:0000256" key="1">
    <source>
        <dbReference type="SAM" id="MobiDB-lite"/>
    </source>
</evidence>
<dbReference type="EMBL" id="ADBJ01000017">
    <property type="protein sequence ID" value="EFA83187.1"/>
    <property type="molecule type" value="Genomic_DNA"/>
</dbReference>
<dbReference type="InParanoid" id="D3B5N9"/>